<dbReference type="Proteomes" id="UP000179243">
    <property type="component" value="Unassembled WGS sequence"/>
</dbReference>
<evidence type="ECO:0000256" key="4">
    <source>
        <dbReference type="ARBA" id="ARBA00023136"/>
    </source>
</evidence>
<dbReference type="Gene3D" id="3.30.160.60">
    <property type="entry name" value="Classic Zinc Finger"/>
    <property type="match status" value="1"/>
</dbReference>
<keyword evidence="2 7" id="KW-0812">Transmembrane</keyword>
<evidence type="ECO:0000256" key="6">
    <source>
        <dbReference type="ARBA" id="ARBA00023316"/>
    </source>
</evidence>
<evidence type="ECO:0000313" key="9">
    <source>
        <dbReference type="EMBL" id="OGK04210.1"/>
    </source>
</evidence>
<evidence type="ECO:0000313" key="10">
    <source>
        <dbReference type="Proteomes" id="UP000179243"/>
    </source>
</evidence>
<keyword evidence="3 7" id="KW-1133">Transmembrane helix</keyword>
<dbReference type="InterPro" id="IPR003770">
    <property type="entry name" value="MLTG-like"/>
</dbReference>
<dbReference type="GO" id="GO:0071555">
    <property type="term" value="P:cell wall organization"/>
    <property type="evidence" value="ECO:0007669"/>
    <property type="project" value="UniProtKB-KW"/>
</dbReference>
<reference evidence="9 10" key="1">
    <citation type="journal article" date="2016" name="Nat. Commun.">
        <title>Thousands of microbial genomes shed light on interconnected biogeochemical processes in an aquifer system.</title>
        <authorList>
            <person name="Anantharaman K."/>
            <person name="Brown C.T."/>
            <person name="Hug L.A."/>
            <person name="Sharon I."/>
            <person name="Castelle C.J."/>
            <person name="Probst A.J."/>
            <person name="Thomas B.C."/>
            <person name="Singh A."/>
            <person name="Wilkins M.J."/>
            <person name="Karaoz U."/>
            <person name="Brodie E.L."/>
            <person name="Williams K.H."/>
            <person name="Hubbard S.S."/>
            <person name="Banfield J.F."/>
        </authorList>
    </citation>
    <scope>NUCLEOTIDE SEQUENCE [LARGE SCALE GENOMIC DNA]</scope>
</reference>
<dbReference type="CDD" id="cd08010">
    <property type="entry name" value="MltG_like"/>
    <property type="match status" value="1"/>
</dbReference>
<gene>
    <name evidence="7" type="primary">mltG</name>
    <name evidence="9" type="ORF">A2519_17765</name>
</gene>
<evidence type="ECO:0000256" key="8">
    <source>
        <dbReference type="SAM" id="MobiDB-lite"/>
    </source>
</evidence>
<dbReference type="PANTHER" id="PTHR30518">
    <property type="entry name" value="ENDOLYTIC MUREIN TRANSGLYCOSYLASE"/>
    <property type="match status" value="1"/>
</dbReference>
<sequence length="385" mass="43850">MVRLLCHLYDIMLAMVMACFMVLGYCLYVFLFPFYRWPFFFRLLYSLALAGLAALLACGVFITHELKKRAIQKPYSESFVTVKKGMGLNQIVAKLDKQDIIQSPLQFKLVAVLKGAPSKLKAGRYKLNNHLSIEDILDAMVRGSVYRNHLVVPEGYMAWQIASMLKRTMEIDSAAFMALVCDSAFARSCGVPAGSLEGYLFPDTYLFDWDASAEQIIKIMLRRFEEKFREQYTETPITRKYSRHRIVTMASIVEAEAAVDGERELIAGVFYNRLARRIPLGADPTVRFAVKKYTEPLTVRDLAMVSPYNTRIYRGLPPGPICNPGARALYAAMHPLETTMLYFVAKRDGSNEHFFSETNDGHVQNKERAKQNKRLQKNRGVQGPY</sequence>
<proteinExistence type="inferred from homology"/>
<name>A0A1F7FC02_UNCRA</name>
<comment type="similarity">
    <text evidence="7">Belongs to the transglycosylase MltG family.</text>
</comment>
<dbReference type="GO" id="GO:0008932">
    <property type="term" value="F:lytic endotransglycosylase activity"/>
    <property type="evidence" value="ECO:0007669"/>
    <property type="project" value="UniProtKB-UniRule"/>
</dbReference>
<dbReference type="Pfam" id="PF02618">
    <property type="entry name" value="YceG"/>
    <property type="match status" value="1"/>
</dbReference>
<feature type="compositionally biased region" description="Basic and acidic residues" evidence="8">
    <location>
        <begin position="354"/>
        <end position="370"/>
    </location>
</feature>
<dbReference type="GO" id="GO:0009252">
    <property type="term" value="P:peptidoglycan biosynthetic process"/>
    <property type="evidence" value="ECO:0007669"/>
    <property type="project" value="UniProtKB-UniRule"/>
</dbReference>
<accession>A0A1F7FC02</accession>
<evidence type="ECO:0000256" key="5">
    <source>
        <dbReference type="ARBA" id="ARBA00023239"/>
    </source>
</evidence>
<evidence type="ECO:0000256" key="7">
    <source>
        <dbReference type="HAMAP-Rule" id="MF_02065"/>
    </source>
</evidence>
<dbReference type="Gene3D" id="3.30.1490.480">
    <property type="entry name" value="Endolytic murein transglycosylase"/>
    <property type="match status" value="1"/>
</dbReference>
<evidence type="ECO:0000256" key="1">
    <source>
        <dbReference type="ARBA" id="ARBA00022475"/>
    </source>
</evidence>
<keyword evidence="4 7" id="KW-0472">Membrane</keyword>
<comment type="caution">
    <text evidence="9">The sequence shown here is derived from an EMBL/GenBank/DDBJ whole genome shotgun (WGS) entry which is preliminary data.</text>
</comment>
<feature type="transmembrane region" description="Helical" evidence="7">
    <location>
        <begin position="43"/>
        <end position="63"/>
    </location>
</feature>
<dbReference type="EMBL" id="MFYX01000074">
    <property type="protein sequence ID" value="OGK04210.1"/>
    <property type="molecule type" value="Genomic_DNA"/>
</dbReference>
<dbReference type="GO" id="GO:0005886">
    <property type="term" value="C:plasma membrane"/>
    <property type="evidence" value="ECO:0007669"/>
    <property type="project" value="UniProtKB-UniRule"/>
</dbReference>
<feature type="site" description="Important for catalytic activity" evidence="7">
    <location>
        <position position="256"/>
    </location>
</feature>
<dbReference type="PANTHER" id="PTHR30518:SF2">
    <property type="entry name" value="ENDOLYTIC MUREIN TRANSGLYCOSYLASE"/>
    <property type="match status" value="1"/>
</dbReference>
<keyword evidence="6 7" id="KW-0961">Cell wall biogenesis/degradation</keyword>
<dbReference type="EC" id="4.2.2.29" evidence="7"/>
<comment type="catalytic activity">
    <reaction evidence="7">
        <text>a peptidoglycan chain = a peptidoglycan chain with N-acetyl-1,6-anhydromuramyl-[peptide] at the reducing end + a peptidoglycan chain with N-acetylglucosamine at the non-reducing end.</text>
        <dbReference type="EC" id="4.2.2.29"/>
    </reaction>
</comment>
<dbReference type="HAMAP" id="MF_02065">
    <property type="entry name" value="MltG"/>
    <property type="match status" value="1"/>
</dbReference>
<evidence type="ECO:0000256" key="2">
    <source>
        <dbReference type="ARBA" id="ARBA00022692"/>
    </source>
</evidence>
<dbReference type="AlphaFoldDB" id="A0A1F7FC02"/>
<feature type="transmembrane region" description="Helical" evidence="7">
    <location>
        <begin position="12"/>
        <end position="31"/>
    </location>
</feature>
<keyword evidence="1 7" id="KW-1003">Cell membrane</keyword>
<organism evidence="9 10">
    <name type="scientific">Candidatus Raymondbacteria bacterium RIFOXYD12_FULL_49_13</name>
    <dbReference type="NCBI Taxonomy" id="1817890"/>
    <lineage>
        <taxon>Bacteria</taxon>
        <taxon>Raymondiibacteriota</taxon>
    </lineage>
</organism>
<protein>
    <recommendedName>
        <fullName evidence="7">Endolytic murein transglycosylase</fullName>
        <ecNumber evidence="7">4.2.2.29</ecNumber>
    </recommendedName>
    <alternativeName>
        <fullName evidence="7">Peptidoglycan lytic transglycosylase</fullName>
    </alternativeName>
    <alternativeName>
        <fullName evidence="7">Peptidoglycan polymerization terminase</fullName>
    </alternativeName>
</protein>
<feature type="region of interest" description="Disordered" evidence="8">
    <location>
        <begin position="354"/>
        <end position="385"/>
    </location>
</feature>
<evidence type="ECO:0000256" key="3">
    <source>
        <dbReference type="ARBA" id="ARBA00022989"/>
    </source>
</evidence>
<comment type="function">
    <text evidence="7">Functions as a peptidoglycan terminase that cleaves nascent peptidoglycan strands endolytically to terminate their elongation.</text>
</comment>
<dbReference type="NCBIfam" id="TIGR00247">
    <property type="entry name" value="endolytic transglycosylase MltG"/>
    <property type="match status" value="1"/>
</dbReference>
<comment type="caution">
    <text evidence="7">Lacks conserved residue(s) required for the propagation of feature annotation.</text>
</comment>
<keyword evidence="5 7" id="KW-0456">Lyase</keyword>